<keyword evidence="4" id="KW-0560">Oxidoreductase</keyword>
<keyword evidence="3" id="KW-0274">FAD</keyword>
<dbReference type="STRING" id="183763.LP52_02250"/>
<evidence type="ECO:0000256" key="3">
    <source>
        <dbReference type="ARBA" id="ARBA00022827"/>
    </source>
</evidence>
<dbReference type="Proteomes" id="UP000031675">
    <property type="component" value="Unassembled WGS sequence"/>
</dbReference>
<accession>A0A0C2G9Y2</accession>
<reference evidence="8" key="1">
    <citation type="journal article" date="2015" name="Chem. Biol.">
        <title>Structure, bioactivity, and resistance mechanism of streptomonomicin, an unusual lasso Peptide from an understudied halophilic actinomycete.</title>
        <authorList>
            <person name="Metelev M."/>
            <person name="Tietz J.I."/>
            <person name="Melby J.O."/>
            <person name="Blair P.M."/>
            <person name="Zhu L."/>
            <person name="Livnat I."/>
            <person name="Severinov K."/>
            <person name="Mitchell D.A."/>
        </authorList>
    </citation>
    <scope>NUCLEOTIDE SEQUENCE [LARGE SCALE GENOMIC DNA]</scope>
    <source>
        <strain evidence="8">YIM 90003</strain>
    </source>
</reference>
<dbReference type="EMBL" id="JROO01000005">
    <property type="protein sequence ID" value="KII00179.1"/>
    <property type="molecule type" value="Genomic_DNA"/>
</dbReference>
<dbReference type="PRINTS" id="PR00368">
    <property type="entry name" value="FADPNR"/>
</dbReference>
<evidence type="ECO:0000256" key="1">
    <source>
        <dbReference type="ARBA" id="ARBA00005272"/>
    </source>
</evidence>
<evidence type="ECO:0000313" key="8">
    <source>
        <dbReference type="Proteomes" id="UP000031675"/>
    </source>
</evidence>
<keyword evidence="5" id="KW-0520">NAD</keyword>
<dbReference type="InterPro" id="IPR023753">
    <property type="entry name" value="FAD/NAD-binding_dom"/>
</dbReference>
<comment type="similarity">
    <text evidence="1">Belongs to the NADH dehydrogenase family.</text>
</comment>
<dbReference type="OrthoDB" id="9781621at2"/>
<gene>
    <name evidence="7" type="ORF">LP52_02250</name>
</gene>
<dbReference type="RefSeq" id="WP_040270367.1">
    <property type="nucleotide sequence ID" value="NZ_JROO01000005.1"/>
</dbReference>
<keyword evidence="2" id="KW-0285">Flavoprotein</keyword>
<keyword evidence="8" id="KW-1185">Reference proteome</keyword>
<name>A0A0C2G9Y2_9ACTN</name>
<dbReference type="InterPro" id="IPR045024">
    <property type="entry name" value="NDH-2"/>
</dbReference>
<dbReference type="InterPro" id="IPR036188">
    <property type="entry name" value="FAD/NAD-bd_sf"/>
</dbReference>
<dbReference type="PANTHER" id="PTHR43706">
    <property type="entry name" value="NADH DEHYDROGENASE"/>
    <property type="match status" value="1"/>
</dbReference>
<dbReference type="GO" id="GO:0003954">
    <property type="term" value="F:NADH dehydrogenase activity"/>
    <property type="evidence" value="ECO:0007669"/>
    <property type="project" value="InterPro"/>
</dbReference>
<organism evidence="7 8">
    <name type="scientific">Streptomonospora alba</name>
    <dbReference type="NCBI Taxonomy" id="183763"/>
    <lineage>
        <taxon>Bacteria</taxon>
        <taxon>Bacillati</taxon>
        <taxon>Actinomycetota</taxon>
        <taxon>Actinomycetes</taxon>
        <taxon>Streptosporangiales</taxon>
        <taxon>Nocardiopsidaceae</taxon>
        <taxon>Streptomonospora</taxon>
    </lineage>
</organism>
<dbReference type="Gene3D" id="3.50.50.100">
    <property type="match status" value="1"/>
</dbReference>
<evidence type="ECO:0000256" key="4">
    <source>
        <dbReference type="ARBA" id="ARBA00023002"/>
    </source>
</evidence>
<dbReference type="Pfam" id="PF07992">
    <property type="entry name" value="Pyr_redox_2"/>
    <property type="match status" value="1"/>
</dbReference>
<evidence type="ECO:0000259" key="6">
    <source>
        <dbReference type="Pfam" id="PF07992"/>
    </source>
</evidence>
<evidence type="ECO:0000256" key="5">
    <source>
        <dbReference type="ARBA" id="ARBA00023027"/>
    </source>
</evidence>
<feature type="domain" description="FAD/NAD(P)-binding" evidence="6">
    <location>
        <begin position="5"/>
        <end position="329"/>
    </location>
</feature>
<dbReference type="AlphaFoldDB" id="A0A0C2G9Y2"/>
<comment type="caution">
    <text evidence="7">The sequence shown here is derived from an EMBL/GenBank/DDBJ whole genome shotgun (WGS) entry which is preliminary data.</text>
</comment>
<proteinExistence type="inferred from homology"/>
<dbReference type="SUPFAM" id="SSF51905">
    <property type="entry name" value="FAD/NAD(P)-binding domain"/>
    <property type="match status" value="1"/>
</dbReference>
<evidence type="ECO:0000313" key="7">
    <source>
        <dbReference type="EMBL" id="KII00179.1"/>
    </source>
</evidence>
<dbReference type="PANTHER" id="PTHR43706:SF45">
    <property type="entry name" value="NADH DEHYDROGENASE-LIKE PROTEIN RV1812C"/>
    <property type="match status" value="1"/>
</dbReference>
<dbReference type="PRINTS" id="PR00411">
    <property type="entry name" value="PNDRDTASEI"/>
</dbReference>
<protein>
    <submittedName>
        <fullName evidence="7">NADH dehydrogenase</fullName>
    </submittedName>
</protein>
<sequence>MARPRIVVIGAGFAGLQTLKRLERRVPKSAAEIVLVAPNDYMLYSPLLPQVASGLLTPQSLAVSLHRSLRRTRIVPGSAVGVDTDAKAVLIRKISDEMTVERYDRLVLAPGSLTRVFDIPGLTEHAFGNKNLAEATVLRDHVLAQLELANATTDPVEREERCRFVVVGGGYTGVETAASLRRLTEEAAQLYPSLRSAISWHLVDIAPRLLPELGTKLGEEALDLLRSMGVEVKLEVTVKEVTEQKVALTDGRVLPCRTLIWTAGTSPSPLMDSLGAETSRGKLVVGSDLAVPEMPDVFAIGDAAAVPDLSKDDPDALCPPTAQYAERQGTVAAQNVISSLTNRPTRTFLHKDLGLVVDLSGRDAVARPLGYDLSGFPAFAVTRGYHLWSLPSNPARARVAANWMIRAVTGGEVARLGFHRGKPSTFVDLEAAHYLGAEDARRQSAQLLEAADQAHTGGG</sequence>
<evidence type="ECO:0000256" key="2">
    <source>
        <dbReference type="ARBA" id="ARBA00022630"/>
    </source>
</evidence>